<feature type="domain" description="Xylose isomerase-like TIM barrel" evidence="1">
    <location>
        <begin position="24"/>
        <end position="235"/>
    </location>
</feature>
<dbReference type="Pfam" id="PF01261">
    <property type="entry name" value="AP_endonuc_2"/>
    <property type="match status" value="1"/>
</dbReference>
<proteinExistence type="predicted"/>
<dbReference type="InterPro" id="IPR050312">
    <property type="entry name" value="IolE/XylAMocC-like"/>
</dbReference>
<evidence type="ECO:0000313" key="2">
    <source>
        <dbReference type="EMBL" id="PRY77337.1"/>
    </source>
</evidence>
<dbReference type="Proteomes" id="UP000238007">
    <property type="component" value="Unassembled WGS sequence"/>
</dbReference>
<dbReference type="OrthoDB" id="9798407at2"/>
<dbReference type="PANTHER" id="PTHR12110">
    <property type="entry name" value="HYDROXYPYRUVATE ISOMERASE"/>
    <property type="match status" value="1"/>
</dbReference>
<dbReference type="AlphaFoldDB" id="A0A2T0VYJ7"/>
<evidence type="ECO:0000313" key="3">
    <source>
        <dbReference type="Proteomes" id="UP000238007"/>
    </source>
</evidence>
<dbReference type="EMBL" id="PVTP01000006">
    <property type="protein sequence ID" value="PRY77337.1"/>
    <property type="molecule type" value="Genomic_DNA"/>
</dbReference>
<name>A0A2T0VYJ7_9RHOB</name>
<organism evidence="2 3">
    <name type="scientific">Yoonia maritima</name>
    <dbReference type="NCBI Taxonomy" id="1435347"/>
    <lineage>
        <taxon>Bacteria</taxon>
        <taxon>Pseudomonadati</taxon>
        <taxon>Pseudomonadota</taxon>
        <taxon>Alphaproteobacteria</taxon>
        <taxon>Rhodobacterales</taxon>
        <taxon>Paracoccaceae</taxon>
        <taxon>Yoonia</taxon>
    </lineage>
</organism>
<dbReference type="Gene3D" id="3.20.20.150">
    <property type="entry name" value="Divalent-metal-dependent TIM barrel enzymes"/>
    <property type="match status" value="1"/>
</dbReference>
<reference evidence="2 3" key="1">
    <citation type="submission" date="2018-03" db="EMBL/GenBank/DDBJ databases">
        <title>Genomic Encyclopedia of Archaeal and Bacterial Type Strains, Phase II (KMG-II): from individual species to whole genera.</title>
        <authorList>
            <person name="Goeker M."/>
        </authorList>
    </citation>
    <scope>NUCLEOTIDE SEQUENCE [LARGE SCALE GENOMIC DNA]</scope>
    <source>
        <strain evidence="2 3">DSM 101533</strain>
    </source>
</reference>
<protein>
    <submittedName>
        <fullName evidence="2">Sugar phosphate isomerase/epimerase</fullName>
    </submittedName>
</protein>
<sequence>MTQISYQLFCSRNFPPLGDTLTMLAETGFKEVEGYGGLFGDIDGLKAGLDATGLKMTSTHIGLDMAEDDAANMIAVAKDLGTTKVIVPFVMPDDRPKDAAGWAAFGARLAEAGKPFQDAGLVFGWHNHDFEFVATETGDLPLDLIAAASDDLMLELDLGWVLRAGHSPVEWINKYAGRITAAHIKDIAPAGENADEDGWADVGHGVQDWAPIHAALQATGVDHYVVEHDNPKDHARFARRSLATIQKF</sequence>
<dbReference type="PANTHER" id="PTHR12110:SF41">
    <property type="entry name" value="INOSOSE DEHYDRATASE"/>
    <property type="match status" value="1"/>
</dbReference>
<accession>A0A2T0VYJ7</accession>
<gene>
    <name evidence="2" type="ORF">CLV80_106182</name>
</gene>
<dbReference type="InterPro" id="IPR036237">
    <property type="entry name" value="Xyl_isomerase-like_sf"/>
</dbReference>
<dbReference type="GO" id="GO:0016853">
    <property type="term" value="F:isomerase activity"/>
    <property type="evidence" value="ECO:0007669"/>
    <property type="project" value="UniProtKB-KW"/>
</dbReference>
<dbReference type="SUPFAM" id="SSF51658">
    <property type="entry name" value="Xylose isomerase-like"/>
    <property type="match status" value="1"/>
</dbReference>
<keyword evidence="3" id="KW-1185">Reference proteome</keyword>
<dbReference type="InterPro" id="IPR013022">
    <property type="entry name" value="Xyl_isomerase-like_TIM-brl"/>
</dbReference>
<evidence type="ECO:0000259" key="1">
    <source>
        <dbReference type="Pfam" id="PF01261"/>
    </source>
</evidence>
<dbReference type="RefSeq" id="WP_106357948.1">
    <property type="nucleotide sequence ID" value="NZ_PVTP01000006.1"/>
</dbReference>
<keyword evidence="2" id="KW-0413">Isomerase</keyword>
<comment type="caution">
    <text evidence="2">The sequence shown here is derived from an EMBL/GenBank/DDBJ whole genome shotgun (WGS) entry which is preliminary data.</text>
</comment>